<keyword evidence="2" id="KW-1133">Transmembrane helix</keyword>
<evidence type="ECO:0000256" key="2">
    <source>
        <dbReference type="SAM" id="Phobius"/>
    </source>
</evidence>
<dbReference type="AlphaFoldDB" id="A0A087A9R2"/>
<sequence length="195" mass="21757">MRLPTSRKGHPMVDQRIINGDQQPDGQSIPVVRRKVDLVDDAVLDAPIRHVKMRLAIKTILALVGNGIFWSTVFASEWMNRLTGGEMRSTVMMLIGAVVIGLSSVIRPHPIRDAIDDISSPMRRKLTRRTRTTGKRVVDGITVICGCVLLTSIVANSAELATTWYLNIALAVYYAWIVVAIVIKRLVFNERRIAK</sequence>
<keyword evidence="2" id="KW-0472">Membrane</keyword>
<evidence type="ECO:0000256" key="1">
    <source>
        <dbReference type="SAM" id="MobiDB-lite"/>
    </source>
</evidence>
<feature type="transmembrane region" description="Helical" evidence="2">
    <location>
        <begin position="164"/>
        <end position="183"/>
    </location>
</feature>
<reference evidence="3 4" key="1">
    <citation type="submission" date="2014-03" db="EMBL/GenBank/DDBJ databases">
        <title>Genomics of Bifidobacteria.</title>
        <authorList>
            <person name="Ventura M."/>
            <person name="Milani C."/>
            <person name="Lugli G.A."/>
        </authorList>
    </citation>
    <scope>NUCLEOTIDE SEQUENCE [LARGE SCALE GENOMIC DNA]</scope>
    <source>
        <strain evidence="3 4">DSM 23973</strain>
    </source>
</reference>
<keyword evidence="2" id="KW-0812">Transmembrane</keyword>
<dbReference type="EMBL" id="JGYS01000005">
    <property type="protein sequence ID" value="KFI55512.1"/>
    <property type="molecule type" value="Genomic_DNA"/>
</dbReference>
<accession>A0A087A9R2</accession>
<feature type="transmembrane region" description="Helical" evidence="2">
    <location>
        <begin position="137"/>
        <end position="158"/>
    </location>
</feature>
<gene>
    <name evidence="3" type="ORF">BCAL_0769</name>
</gene>
<dbReference type="Proteomes" id="UP000029072">
    <property type="component" value="Unassembled WGS sequence"/>
</dbReference>
<protein>
    <submittedName>
        <fullName evidence="3">Uncharacterized protein</fullName>
    </submittedName>
</protein>
<feature type="compositionally biased region" description="Basic residues" evidence="1">
    <location>
        <begin position="1"/>
        <end position="10"/>
    </location>
</feature>
<feature type="transmembrane region" description="Helical" evidence="2">
    <location>
        <begin position="87"/>
        <end position="106"/>
    </location>
</feature>
<comment type="caution">
    <text evidence="3">The sequence shown here is derived from an EMBL/GenBank/DDBJ whole genome shotgun (WGS) entry which is preliminary data.</text>
</comment>
<feature type="transmembrane region" description="Helical" evidence="2">
    <location>
        <begin position="55"/>
        <end position="75"/>
    </location>
</feature>
<name>A0A087A9R2_9BIFI</name>
<evidence type="ECO:0000313" key="4">
    <source>
        <dbReference type="Proteomes" id="UP000029072"/>
    </source>
</evidence>
<proteinExistence type="predicted"/>
<feature type="region of interest" description="Disordered" evidence="1">
    <location>
        <begin position="1"/>
        <end position="26"/>
    </location>
</feature>
<evidence type="ECO:0000313" key="3">
    <source>
        <dbReference type="EMBL" id="KFI55512.1"/>
    </source>
</evidence>
<organism evidence="3 4">
    <name type="scientific">Bifidobacterium callitrichos DSM 23973</name>
    <dbReference type="NCBI Taxonomy" id="1437609"/>
    <lineage>
        <taxon>Bacteria</taxon>
        <taxon>Bacillati</taxon>
        <taxon>Actinomycetota</taxon>
        <taxon>Actinomycetes</taxon>
        <taxon>Bifidobacteriales</taxon>
        <taxon>Bifidobacteriaceae</taxon>
        <taxon>Bifidobacterium</taxon>
    </lineage>
</organism>